<proteinExistence type="predicted"/>
<dbReference type="OrthoDB" id="5520804at2"/>
<reference evidence="2 3" key="1">
    <citation type="submission" date="2018-10" db="EMBL/GenBank/DDBJ databases">
        <title>Robbsia sp. DHC34, isolated from soil.</title>
        <authorList>
            <person name="Gao Z.-H."/>
            <person name="Qiu L.-H."/>
        </authorList>
    </citation>
    <scope>NUCLEOTIDE SEQUENCE [LARGE SCALE GENOMIC DNA]</scope>
    <source>
        <strain evidence="2 3">DHC34</strain>
    </source>
</reference>
<feature type="transmembrane region" description="Helical" evidence="1">
    <location>
        <begin position="312"/>
        <end position="330"/>
    </location>
</feature>
<evidence type="ECO:0000313" key="2">
    <source>
        <dbReference type="EMBL" id="RKP58712.1"/>
    </source>
</evidence>
<keyword evidence="1" id="KW-1133">Transmembrane helix</keyword>
<keyword evidence="1" id="KW-0472">Membrane</keyword>
<accession>A0A494Y7P0</accession>
<feature type="transmembrane region" description="Helical" evidence="1">
    <location>
        <begin position="241"/>
        <end position="259"/>
    </location>
</feature>
<dbReference type="PANTHER" id="PTHR36840">
    <property type="entry name" value="BLL5714 PROTEIN"/>
    <property type="match status" value="1"/>
</dbReference>
<dbReference type="EMBL" id="RBZU01000001">
    <property type="protein sequence ID" value="RKP58712.1"/>
    <property type="molecule type" value="Genomic_DNA"/>
</dbReference>
<feature type="transmembrane region" description="Helical" evidence="1">
    <location>
        <begin position="87"/>
        <end position="106"/>
    </location>
</feature>
<evidence type="ECO:0000256" key="1">
    <source>
        <dbReference type="SAM" id="Phobius"/>
    </source>
</evidence>
<feature type="transmembrane region" description="Helical" evidence="1">
    <location>
        <begin position="337"/>
        <end position="360"/>
    </location>
</feature>
<keyword evidence="3" id="KW-1185">Reference proteome</keyword>
<dbReference type="InterPro" id="IPR010640">
    <property type="entry name" value="Low_temperature_requirement_A"/>
</dbReference>
<dbReference type="Proteomes" id="UP000270342">
    <property type="component" value="Unassembled WGS sequence"/>
</dbReference>
<feature type="transmembrane region" description="Helical" evidence="1">
    <location>
        <begin position="168"/>
        <end position="191"/>
    </location>
</feature>
<comment type="caution">
    <text evidence="2">The sequence shown here is derived from an EMBL/GenBank/DDBJ whole genome shotgun (WGS) entry which is preliminary data.</text>
</comment>
<name>A0A494Y7P0_9BURK</name>
<feature type="transmembrane region" description="Helical" evidence="1">
    <location>
        <begin position="145"/>
        <end position="162"/>
    </location>
</feature>
<feature type="transmembrane region" description="Helical" evidence="1">
    <location>
        <begin position="280"/>
        <end position="300"/>
    </location>
</feature>
<protein>
    <submittedName>
        <fullName evidence="2">Low temperature requirement protein A</fullName>
    </submittedName>
</protein>
<dbReference type="PANTHER" id="PTHR36840:SF1">
    <property type="entry name" value="BLL5714 PROTEIN"/>
    <property type="match status" value="1"/>
</dbReference>
<keyword evidence="1" id="KW-0812">Transmembrane</keyword>
<dbReference type="RefSeq" id="WP_121082706.1">
    <property type="nucleotide sequence ID" value="NZ_RBZU01000001.1"/>
</dbReference>
<dbReference type="Pfam" id="PF06772">
    <property type="entry name" value="LtrA"/>
    <property type="match status" value="1"/>
</dbReference>
<organism evidence="2 3">
    <name type="scientific">Pararobbsia silviterrae</name>
    <dbReference type="NCBI Taxonomy" id="1792498"/>
    <lineage>
        <taxon>Bacteria</taxon>
        <taxon>Pseudomonadati</taxon>
        <taxon>Pseudomonadota</taxon>
        <taxon>Betaproteobacteria</taxon>
        <taxon>Burkholderiales</taxon>
        <taxon>Burkholderiaceae</taxon>
        <taxon>Pararobbsia</taxon>
    </lineage>
</organism>
<feature type="transmembrane region" description="Helical" evidence="1">
    <location>
        <begin position="112"/>
        <end position="133"/>
    </location>
</feature>
<feature type="transmembrane region" description="Helical" evidence="1">
    <location>
        <begin position="48"/>
        <end position="67"/>
    </location>
</feature>
<dbReference type="AlphaFoldDB" id="A0A494Y7P0"/>
<evidence type="ECO:0000313" key="3">
    <source>
        <dbReference type="Proteomes" id="UP000270342"/>
    </source>
</evidence>
<feature type="transmembrane region" description="Helical" evidence="1">
    <location>
        <begin position="366"/>
        <end position="385"/>
    </location>
</feature>
<sequence>MPESLRRPARYLRERTGEEARVTNVELFFDLVYAFAVTQLSHKLAGDLTLLGGLQTIVLWFAVWLGWQYTCWVTNWFDPDRLPVRVLLLAIMLIGTVMSASLPLAFDDRGLTFALCYVVMQVGRSLVAVRFLGHGHALSDNFKRITGWLSISGVLWIAGALVEGPARLALWLAAVVCEYVSPMFGFALPGLGRSRSSDWQSAEGSHIAERCQAFVIIVLGESLLSTGGTLSETRQWDAPGIIAFLVCFLGTVALWWIYFDTSSRAGSERIARAERPGQMAAYFHYVHAILVAGVIGVAAGDDLVIEHPDERIRFATACVLVGAPMVYVFGNALYKRIVYGAFPLSHLVGIGLLLLLFPFAFETDRLMVAGLTTLILIVVAAWESVSRRRGAEPEIGSEVASETRTPAR</sequence>
<gene>
    <name evidence="2" type="ORF">D7S86_01875</name>
</gene>